<name>A0A2U2N1I8_9GAMM</name>
<reference evidence="4 5" key="1">
    <citation type="submission" date="2018-05" db="EMBL/GenBank/DDBJ databases">
        <title>Spiribacter halobius sp. nov., a moderately halophilic bacterium isolated from marine solar saltern.</title>
        <authorList>
            <person name="Zheng W.-S."/>
            <person name="Lu D.-C."/>
            <person name="Du Z.-J."/>
        </authorList>
    </citation>
    <scope>NUCLEOTIDE SEQUENCE [LARGE SCALE GENOMIC DNA]</scope>
    <source>
        <strain evidence="4 5">E85</strain>
    </source>
</reference>
<gene>
    <name evidence="4" type="ORF">DEM34_10810</name>
</gene>
<comment type="caution">
    <text evidence="4">The sequence shown here is derived from an EMBL/GenBank/DDBJ whole genome shotgun (WGS) entry which is preliminary data.</text>
</comment>
<organism evidence="4 5">
    <name type="scientific">Sediminicurvatus halobius</name>
    <dbReference type="NCBI Taxonomy" id="2182432"/>
    <lineage>
        <taxon>Bacteria</taxon>
        <taxon>Pseudomonadati</taxon>
        <taxon>Pseudomonadota</taxon>
        <taxon>Gammaproteobacteria</taxon>
        <taxon>Chromatiales</taxon>
        <taxon>Ectothiorhodospiraceae</taxon>
        <taxon>Sediminicurvatus</taxon>
    </lineage>
</organism>
<dbReference type="Pfam" id="PF04233">
    <property type="entry name" value="Phage_Mu_F"/>
    <property type="match status" value="1"/>
</dbReference>
<dbReference type="EMBL" id="QFFI01000015">
    <property type="protein sequence ID" value="PWG62849.1"/>
    <property type="molecule type" value="Genomic_DNA"/>
</dbReference>
<sequence length="416" mass="47962">MAVQYGSLPFREQIEFLREKVALPTRAWTDVYGREHDHAFVVAGANRMAIVEDFQRSIQRMVEEGRTLADFRKDFDAIVERHGWAYKGKRGWRSRVIYETNLLQSYHAGREAQMADPELRRQRPYGLYRHGGSEDPRPEHLAHDGRVVPLDDPWWETWSPKNGWGCKCKKYAISAEEARRRGLEVSEQGPEIDWEEKTVGQNGPSPRTVRVPKGIDPGFEHRPGASRIRGVTPPQLDEPLRSEPERLFPPRRARDELPAPRAYQGELLEEGLDPEAYVRSFLSSFGADLERPAVYRDALGEPLMLSEALFRNARGRWKVLKRGRERYLPMLAQAIRDPDEIWVAAEWHGAAARPVVRRRYVARFRVPGRDQPGVAVFEWGRDGWSGVTTFQSEGEQDDADVEAFRRGVRLYRRGPE</sequence>
<feature type="domain" description="Phage head morphogenesis" evidence="2">
    <location>
        <begin position="54"/>
        <end position="169"/>
    </location>
</feature>
<dbReference type="Proteomes" id="UP000245474">
    <property type="component" value="Unassembled WGS sequence"/>
</dbReference>
<feature type="domain" description="Phage-Barnase-EndoU-ColicinE5/D-RelE like nuclease 2" evidence="3">
    <location>
        <begin position="281"/>
        <end position="412"/>
    </location>
</feature>
<evidence type="ECO:0008006" key="6">
    <source>
        <dbReference type="Google" id="ProtNLM"/>
    </source>
</evidence>
<dbReference type="AlphaFoldDB" id="A0A2U2N1I8"/>
<evidence type="ECO:0000259" key="3">
    <source>
        <dbReference type="Pfam" id="PF18810"/>
    </source>
</evidence>
<accession>A0A2U2N1I8</accession>
<feature type="region of interest" description="Disordered" evidence="1">
    <location>
        <begin position="196"/>
        <end position="255"/>
    </location>
</feature>
<evidence type="ECO:0000313" key="4">
    <source>
        <dbReference type="EMBL" id="PWG62849.1"/>
    </source>
</evidence>
<evidence type="ECO:0000256" key="1">
    <source>
        <dbReference type="SAM" id="MobiDB-lite"/>
    </source>
</evidence>
<dbReference type="OrthoDB" id="9813502at2"/>
<dbReference type="RefSeq" id="WP_109678828.1">
    <property type="nucleotide sequence ID" value="NZ_CP086615.1"/>
</dbReference>
<evidence type="ECO:0000313" key="5">
    <source>
        <dbReference type="Proteomes" id="UP000245474"/>
    </source>
</evidence>
<proteinExistence type="predicted"/>
<dbReference type="InterPro" id="IPR041110">
    <property type="entry name" value="PBECR2"/>
</dbReference>
<dbReference type="Pfam" id="PF18810">
    <property type="entry name" value="PBECR2"/>
    <property type="match status" value="1"/>
</dbReference>
<protein>
    <recommendedName>
        <fullName evidence="6">Phage head morphogenesis domain-containing protein</fullName>
    </recommendedName>
</protein>
<keyword evidence="5" id="KW-1185">Reference proteome</keyword>
<evidence type="ECO:0000259" key="2">
    <source>
        <dbReference type="Pfam" id="PF04233"/>
    </source>
</evidence>
<feature type="compositionally biased region" description="Basic and acidic residues" evidence="1">
    <location>
        <begin position="238"/>
        <end position="255"/>
    </location>
</feature>
<dbReference type="InterPro" id="IPR006528">
    <property type="entry name" value="Phage_head_morphogenesis_dom"/>
</dbReference>